<protein>
    <recommendedName>
        <fullName evidence="2">Homoserine O-acetyltransferase</fullName>
        <shortName evidence="2">HAT</shortName>
        <ecNumber evidence="2">2.3.1.31</ecNumber>
    </recommendedName>
    <alternativeName>
        <fullName evidence="2">Homoserine transacetylase</fullName>
        <shortName evidence="2">HTA</shortName>
    </alternativeName>
</protein>
<dbReference type="EC" id="2.3.1.31" evidence="2"/>
<evidence type="ECO:0000256" key="1">
    <source>
        <dbReference type="ARBA" id="ARBA00022679"/>
    </source>
</evidence>
<comment type="caution">
    <text evidence="5">The sequence shown here is derived from an EMBL/GenBank/DDBJ whole genome shotgun (WGS) entry which is preliminary data.</text>
</comment>
<dbReference type="InterPro" id="IPR029058">
    <property type="entry name" value="AB_hydrolase_fold"/>
</dbReference>
<comment type="function">
    <text evidence="2">Transfers an acetyl group from acetyl-CoA to L-homoserine, forming acetyl-L-homoserine.</text>
</comment>
<dbReference type="GO" id="GO:0009092">
    <property type="term" value="P:homoserine metabolic process"/>
    <property type="evidence" value="ECO:0007669"/>
    <property type="project" value="TreeGrafter"/>
</dbReference>
<comment type="subunit">
    <text evidence="2">Homodimer.</text>
</comment>
<keyword evidence="2" id="KW-0486">Methionine biosynthesis</keyword>
<evidence type="ECO:0000313" key="5">
    <source>
        <dbReference type="EMBL" id="REK74057.1"/>
    </source>
</evidence>
<keyword evidence="2 5" id="KW-0012">Acyltransferase</keyword>
<reference evidence="5 6" key="1">
    <citation type="submission" date="2018-08" db="EMBL/GenBank/DDBJ databases">
        <title>Aeromicrobium sp. M2KJ-4, whole genome shotgun sequence.</title>
        <authorList>
            <person name="Tuo L."/>
        </authorList>
    </citation>
    <scope>NUCLEOTIDE SEQUENCE [LARGE SCALE GENOMIC DNA]</scope>
    <source>
        <strain evidence="5 6">M2KJ-4</strain>
    </source>
</reference>
<evidence type="ECO:0000256" key="3">
    <source>
        <dbReference type="PIRSR" id="PIRSR000443-1"/>
    </source>
</evidence>
<comment type="pathway">
    <text evidence="2">Amino-acid biosynthesis; L-methionine biosynthesis via de novo pathway; O-acetyl-L-homoserine from L-homoserine: step 1/1.</text>
</comment>
<dbReference type="OrthoDB" id="9800754at2"/>
<dbReference type="NCBIfam" id="TIGR01392">
    <property type="entry name" value="homoserO_Ac_trn"/>
    <property type="match status" value="1"/>
</dbReference>
<feature type="active site" evidence="2 3">
    <location>
        <position position="348"/>
    </location>
</feature>
<organism evidence="5 6">
    <name type="scientific">Aeromicrobium endophyticum</name>
    <dbReference type="NCBI Taxonomy" id="2292704"/>
    <lineage>
        <taxon>Bacteria</taxon>
        <taxon>Bacillati</taxon>
        <taxon>Actinomycetota</taxon>
        <taxon>Actinomycetes</taxon>
        <taxon>Propionibacteriales</taxon>
        <taxon>Nocardioidaceae</taxon>
        <taxon>Aeromicrobium</taxon>
    </lineage>
</organism>
<dbReference type="GO" id="GO:0004414">
    <property type="term" value="F:homoserine O-acetyltransferase activity"/>
    <property type="evidence" value="ECO:0007669"/>
    <property type="project" value="UniProtKB-UniRule"/>
</dbReference>
<feature type="domain" description="AB hydrolase-1" evidence="4">
    <location>
        <begin position="56"/>
        <end position="347"/>
    </location>
</feature>
<dbReference type="SUPFAM" id="SSF53474">
    <property type="entry name" value="alpha/beta-Hydrolases"/>
    <property type="match status" value="1"/>
</dbReference>
<keyword evidence="2" id="KW-0963">Cytoplasm</keyword>
<dbReference type="InterPro" id="IPR000073">
    <property type="entry name" value="AB_hydrolase_1"/>
</dbReference>
<comment type="caution">
    <text evidence="2">Lacks conserved residue(s) required for the propagation of feature annotation.</text>
</comment>
<keyword evidence="6" id="KW-1185">Reference proteome</keyword>
<feature type="active site" evidence="2 3">
    <location>
        <position position="318"/>
    </location>
</feature>
<dbReference type="GO" id="GO:0005737">
    <property type="term" value="C:cytoplasm"/>
    <property type="evidence" value="ECO:0007669"/>
    <property type="project" value="UniProtKB-SubCell"/>
</dbReference>
<feature type="active site" description="Nucleophile" evidence="2 3">
    <location>
        <position position="161"/>
    </location>
</feature>
<keyword evidence="2" id="KW-0028">Amino-acid biosynthesis</keyword>
<dbReference type="PRINTS" id="PR00111">
    <property type="entry name" value="ABHYDROLASE"/>
</dbReference>
<evidence type="ECO:0000313" key="6">
    <source>
        <dbReference type="Proteomes" id="UP000265581"/>
    </source>
</evidence>
<dbReference type="GO" id="GO:0009086">
    <property type="term" value="P:methionine biosynthetic process"/>
    <property type="evidence" value="ECO:0007669"/>
    <property type="project" value="UniProtKB-UniRule"/>
</dbReference>
<dbReference type="PANTHER" id="PTHR32268">
    <property type="entry name" value="HOMOSERINE O-ACETYLTRANSFERASE"/>
    <property type="match status" value="1"/>
</dbReference>
<dbReference type="Gene3D" id="3.40.50.1820">
    <property type="entry name" value="alpha/beta hydrolase"/>
    <property type="match status" value="1"/>
</dbReference>
<feature type="binding site" evidence="2">
    <location>
        <position position="231"/>
    </location>
    <ligand>
        <name>substrate</name>
    </ligand>
</feature>
<proteinExistence type="inferred from homology"/>
<accession>A0A371PDS5</accession>
<gene>
    <name evidence="2" type="primary">metXA</name>
    <name evidence="5" type="ORF">DX116_06615</name>
</gene>
<comment type="catalytic activity">
    <reaction evidence="2">
        <text>L-homoserine + acetyl-CoA = O-acetyl-L-homoserine + CoA</text>
        <dbReference type="Rhea" id="RHEA:13701"/>
        <dbReference type="ChEBI" id="CHEBI:57287"/>
        <dbReference type="ChEBI" id="CHEBI:57288"/>
        <dbReference type="ChEBI" id="CHEBI:57476"/>
        <dbReference type="ChEBI" id="CHEBI:57716"/>
        <dbReference type="EC" id="2.3.1.31"/>
    </reaction>
</comment>
<name>A0A371PDS5_9ACTN</name>
<comment type="subcellular location">
    <subcellularLocation>
        <location evidence="2">Cytoplasm</location>
    </subcellularLocation>
</comment>
<dbReference type="UniPathway" id="UPA00051">
    <property type="reaction ID" value="UER00074"/>
</dbReference>
<comment type="similarity">
    <text evidence="2">Belongs to the AB hydrolase superfamily. MetX family.</text>
</comment>
<dbReference type="AlphaFoldDB" id="A0A371PDS5"/>
<feature type="binding site" evidence="2">
    <location>
        <position position="349"/>
    </location>
    <ligand>
        <name>substrate</name>
    </ligand>
</feature>
<sequence length="383" mass="40620">MAPGIDPSLVTGAWREGDPPGGRLFADLGDLTLDSGATLPDVRLAYETWGTFDGSNAVLVLHALTGDSHVVGEAGPGHPTDGWWGSVVGPGRPIDTDRWFVVAANILGGCQGSTGPASLDPDGLPWGGSFPALTVRDQVRAEVALADRMGIDRWHAVIGGSAGGMRAVEWAVEHPDRVERLMLLATSAAASAEQIALSRTQVAAIQTDPAWFDGDYYDGPVGPLAGLDLARRIAHIAYRSETELQQRFGRATEMDGTWSVDSYLQHHGAKLVSRFDAGSYVVLTSAMDTHDVGRDRGGIASALSRVTARTVVAGIDSDRLYPLHQQQELADLIPGAGPLAVVTSVHGHDGFLVEAEQVGELARDLLADPVERQYIRREASAAE</sequence>
<dbReference type="HAMAP" id="MF_00296">
    <property type="entry name" value="MetX_acyltransf"/>
    <property type="match status" value="1"/>
</dbReference>
<dbReference type="InterPro" id="IPR008220">
    <property type="entry name" value="HAT_MetX-like"/>
</dbReference>
<dbReference type="Pfam" id="PF00561">
    <property type="entry name" value="Abhydrolase_1"/>
    <property type="match status" value="1"/>
</dbReference>
<dbReference type="EMBL" id="QUBR01000001">
    <property type="protein sequence ID" value="REK74057.1"/>
    <property type="molecule type" value="Genomic_DNA"/>
</dbReference>
<dbReference type="PIRSF" id="PIRSF000443">
    <property type="entry name" value="Homoser_Ac_trans"/>
    <property type="match status" value="1"/>
</dbReference>
<dbReference type="Proteomes" id="UP000265581">
    <property type="component" value="Unassembled WGS sequence"/>
</dbReference>
<keyword evidence="1 2" id="KW-0808">Transferase</keyword>
<evidence type="ECO:0000256" key="2">
    <source>
        <dbReference type="HAMAP-Rule" id="MF_00296"/>
    </source>
</evidence>
<dbReference type="NCBIfam" id="NF001209">
    <property type="entry name" value="PRK00175.1"/>
    <property type="match status" value="1"/>
</dbReference>
<dbReference type="PANTHER" id="PTHR32268:SF11">
    <property type="entry name" value="HOMOSERINE O-ACETYLTRANSFERASE"/>
    <property type="match status" value="1"/>
</dbReference>
<evidence type="ECO:0000259" key="4">
    <source>
        <dbReference type="Pfam" id="PF00561"/>
    </source>
</evidence>